<organism evidence="3 4">
    <name type="scientific">Diaphorina citri</name>
    <name type="common">Asian citrus psyllid</name>
    <dbReference type="NCBI Taxonomy" id="121845"/>
    <lineage>
        <taxon>Eukaryota</taxon>
        <taxon>Metazoa</taxon>
        <taxon>Ecdysozoa</taxon>
        <taxon>Arthropoda</taxon>
        <taxon>Hexapoda</taxon>
        <taxon>Insecta</taxon>
        <taxon>Pterygota</taxon>
        <taxon>Neoptera</taxon>
        <taxon>Paraneoptera</taxon>
        <taxon>Hemiptera</taxon>
        <taxon>Sternorrhyncha</taxon>
        <taxon>Psylloidea</taxon>
        <taxon>Psyllidae</taxon>
        <taxon>Diaphorininae</taxon>
        <taxon>Diaphorina</taxon>
    </lineage>
</organism>
<evidence type="ECO:0000313" key="4">
    <source>
        <dbReference type="RefSeq" id="XP_008473478.2"/>
    </source>
</evidence>
<feature type="compositionally biased region" description="Polar residues" evidence="1">
    <location>
        <begin position="94"/>
        <end position="105"/>
    </location>
</feature>
<accession>A0A1S3D3C3</accession>
<evidence type="ECO:0000259" key="2">
    <source>
        <dbReference type="SMART" id="SM00731"/>
    </source>
</evidence>
<proteinExistence type="predicted"/>
<name>A0A1S3D3C3_DIACI</name>
<dbReference type="Pfam" id="PF10263">
    <property type="entry name" value="SprT-like"/>
    <property type="match status" value="1"/>
</dbReference>
<dbReference type="AlphaFoldDB" id="A0A1S3D3C3"/>
<dbReference type="SUPFAM" id="SSF47095">
    <property type="entry name" value="HMG-box"/>
    <property type="match status" value="1"/>
</dbReference>
<dbReference type="SMART" id="SM00731">
    <property type="entry name" value="SprT"/>
    <property type="match status" value="1"/>
</dbReference>
<dbReference type="PANTHER" id="PTHR23099:SF0">
    <property type="entry name" value="GERM CELL NUCLEAR ACIDIC PROTEIN"/>
    <property type="match status" value="1"/>
</dbReference>
<dbReference type="InterPro" id="IPR035240">
    <property type="entry name" value="SprT_Zn_ribbon"/>
</dbReference>
<dbReference type="GO" id="GO:0006974">
    <property type="term" value="P:DNA damage response"/>
    <property type="evidence" value="ECO:0007669"/>
    <property type="project" value="UniProtKB-ARBA"/>
</dbReference>
<protein>
    <submittedName>
        <fullName evidence="4">Acidic repeat-containing protein</fullName>
    </submittedName>
</protein>
<dbReference type="GO" id="GO:0005634">
    <property type="term" value="C:nucleus"/>
    <property type="evidence" value="ECO:0007669"/>
    <property type="project" value="UniProtKB-ARBA"/>
</dbReference>
<feature type="domain" description="SprT-like" evidence="2">
    <location>
        <begin position="221"/>
        <end position="382"/>
    </location>
</feature>
<dbReference type="Proteomes" id="UP000079169">
    <property type="component" value="Unplaced"/>
</dbReference>
<dbReference type="STRING" id="121845.A0A1S3D3C3"/>
<gene>
    <name evidence="4" type="primary">LOC103510578</name>
</gene>
<dbReference type="Gene3D" id="1.10.30.10">
    <property type="entry name" value="High mobility group box domain"/>
    <property type="match status" value="1"/>
</dbReference>
<dbReference type="Pfam" id="PF00505">
    <property type="entry name" value="HMG_box"/>
    <property type="match status" value="1"/>
</dbReference>
<dbReference type="RefSeq" id="XP_008473478.2">
    <property type="nucleotide sequence ID" value="XM_008475256.3"/>
</dbReference>
<feature type="region of interest" description="Disordered" evidence="1">
    <location>
        <begin position="83"/>
        <end position="124"/>
    </location>
</feature>
<evidence type="ECO:0000256" key="1">
    <source>
        <dbReference type="SAM" id="MobiDB-lite"/>
    </source>
</evidence>
<sequence>MKIKVDRYSLSFNFNKLMGKPDTTSTETLDQLSSDVKHCTDLKKRKSFNRDLRKSIEIKRSIILSSDSDADTDDEIRVVSKSRRKPRILESSDESSASGTEAVSSETEDIQVKPKEKKTNKHQLLSRLTNDFEDILTINKKETKKTKSEIPSTPKGAPLDKKSKGNPKQLTAVPNTPLRIDKVSKKNRLTFLSSLSAVIPDSYIPHPEAAVYKAKYKSKKEELARRLFHLYNREVFDDKLPPDMPLEWNARMRTTSGFCYNKRERIGPFQPDRRSSRIALSKKILDKPDRLRDTLIHEMCHAASWLIDGVRDGHGPNWQKWTIYAMQRFPELPRIKRCHDYKIDFKYIYRCSQCDYEFGRHSKSLNTERKVCGYCHGKFNLITNTSKGETVAADDAPKRPPTQFAMFVKDNYAKVKQENAGTKHGDVMKILSKKFAETKLKDV</sequence>
<dbReference type="GeneID" id="103510578"/>
<reference evidence="4" key="1">
    <citation type="submission" date="2025-08" db="UniProtKB">
        <authorList>
            <consortium name="RefSeq"/>
        </authorList>
    </citation>
    <scope>IDENTIFICATION</scope>
</reference>
<feature type="region of interest" description="Disordered" evidence="1">
    <location>
        <begin position="143"/>
        <end position="173"/>
    </location>
</feature>
<dbReference type="PaxDb" id="121845-A0A1S3D3C3"/>
<dbReference type="InterPro" id="IPR006640">
    <property type="entry name" value="SprT-like_domain"/>
</dbReference>
<dbReference type="InterPro" id="IPR036910">
    <property type="entry name" value="HMG_box_dom_sf"/>
</dbReference>
<dbReference type="Pfam" id="PF17283">
    <property type="entry name" value="Zn_ribbon_SprT"/>
    <property type="match status" value="1"/>
</dbReference>
<dbReference type="KEGG" id="dci:103510578"/>
<keyword evidence="3" id="KW-1185">Reference proteome</keyword>
<dbReference type="InterPro" id="IPR009071">
    <property type="entry name" value="HMG_box_dom"/>
</dbReference>
<dbReference type="PANTHER" id="PTHR23099">
    <property type="entry name" value="TRANSCRIPTIONAL REGULATOR"/>
    <property type="match status" value="1"/>
</dbReference>
<evidence type="ECO:0000313" key="3">
    <source>
        <dbReference type="Proteomes" id="UP000079169"/>
    </source>
</evidence>